<gene>
    <name evidence="2" type="ORF">UFOPK2399_01287</name>
</gene>
<name>A0A6J6PNJ9_9ZZZZ</name>
<evidence type="ECO:0000256" key="1">
    <source>
        <dbReference type="SAM" id="MobiDB-lite"/>
    </source>
</evidence>
<feature type="region of interest" description="Disordered" evidence="1">
    <location>
        <begin position="36"/>
        <end position="78"/>
    </location>
</feature>
<protein>
    <submittedName>
        <fullName evidence="2">Unannotated protein</fullName>
    </submittedName>
</protein>
<organism evidence="2">
    <name type="scientific">freshwater metagenome</name>
    <dbReference type="NCBI Taxonomy" id="449393"/>
    <lineage>
        <taxon>unclassified sequences</taxon>
        <taxon>metagenomes</taxon>
        <taxon>ecological metagenomes</taxon>
    </lineage>
</organism>
<evidence type="ECO:0000313" key="2">
    <source>
        <dbReference type="EMBL" id="CAB4700072.1"/>
    </source>
</evidence>
<accession>A0A6J6PNJ9</accession>
<dbReference type="AlphaFoldDB" id="A0A6J6PNJ9"/>
<sequence length="78" mass="9257">MIYCVVPRELEDQLFDKLVEHYKDNPNVMVIVDRRFGPDRRAGQPAGEFAERRQTRDRRRQRATGSFPQITPPDEKKK</sequence>
<reference evidence="2" key="1">
    <citation type="submission" date="2020-05" db="EMBL/GenBank/DDBJ databases">
        <authorList>
            <person name="Chiriac C."/>
            <person name="Salcher M."/>
            <person name="Ghai R."/>
            <person name="Kavagutti S V."/>
        </authorList>
    </citation>
    <scope>NUCLEOTIDE SEQUENCE</scope>
</reference>
<proteinExistence type="predicted"/>
<dbReference type="EMBL" id="CAEZXP010000004">
    <property type="protein sequence ID" value="CAB4700072.1"/>
    <property type="molecule type" value="Genomic_DNA"/>
</dbReference>